<protein>
    <submittedName>
        <fullName evidence="1">Uncharacterized protein</fullName>
    </submittedName>
</protein>
<gene>
    <name evidence="1" type="ORF">F4821DRAFT_199631</name>
</gene>
<name>A0ACC0DFY1_9PEZI</name>
<evidence type="ECO:0000313" key="2">
    <source>
        <dbReference type="Proteomes" id="UP001497680"/>
    </source>
</evidence>
<dbReference type="Proteomes" id="UP001497680">
    <property type="component" value="Unassembled WGS sequence"/>
</dbReference>
<proteinExistence type="predicted"/>
<comment type="caution">
    <text evidence="1">The sequence shown here is derived from an EMBL/GenBank/DDBJ whole genome shotgun (WGS) entry which is preliminary data.</text>
</comment>
<dbReference type="EMBL" id="MU394287">
    <property type="protein sequence ID" value="KAI6091296.1"/>
    <property type="molecule type" value="Genomic_DNA"/>
</dbReference>
<organism evidence="1 2">
    <name type="scientific">Hypoxylon rubiginosum</name>
    <dbReference type="NCBI Taxonomy" id="110542"/>
    <lineage>
        <taxon>Eukaryota</taxon>
        <taxon>Fungi</taxon>
        <taxon>Dikarya</taxon>
        <taxon>Ascomycota</taxon>
        <taxon>Pezizomycotina</taxon>
        <taxon>Sordariomycetes</taxon>
        <taxon>Xylariomycetidae</taxon>
        <taxon>Xylariales</taxon>
        <taxon>Hypoxylaceae</taxon>
        <taxon>Hypoxylon</taxon>
    </lineage>
</organism>
<keyword evidence="2" id="KW-1185">Reference proteome</keyword>
<reference evidence="1 2" key="1">
    <citation type="journal article" date="2022" name="New Phytol.">
        <title>Ecological generalism drives hyperdiversity of secondary metabolite gene clusters in xylarialean endophytes.</title>
        <authorList>
            <person name="Franco M.E.E."/>
            <person name="Wisecaver J.H."/>
            <person name="Arnold A.E."/>
            <person name="Ju Y.M."/>
            <person name="Slot J.C."/>
            <person name="Ahrendt S."/>
            <person name="Moore L.P."/>
            <person name="Eastman K.E."/>
            <person name="Scott K."/>
            <person name="Konkel Z."/>
            <person name="Mondo S.J."/>
            <person name="Kuo A."/>
            <person name="Hayes R.D."/>
            <person name="Haridas S."/>
            <person name="Andreopoulos B."/>
            <person name="Riley R."/>
            <person name="LaButti K."/>
            <person name="Pangilinan J."/>
            <person name="Lipzen A."/>
            <person name="Amirebrahimi M."/>
            <person name="Yan J."/>
            <person name="Adam C."/>
            <person name="Keymanesh K."/>
            <person name="Ng V."/>
            <person name="Louie K."/>
            <person name="Northen T."/>
            <person name="Drula E."/>
            <person name="Henrissat B."/>
            <person name="Hsieh H.M."/>
            <person name="Youens-Clark K."/>
            <person name="Lutzoni F."/>
            <person name="Miadlikowska J."/>
            <person name="Eastwood D.C."/>
            <person name="Hamelin R.C."/>
            <person name="Grigoriev I.V."/>
            <person name="U'Ren J.M."/>
        </authorList>
    </citation>
    <scope>NUCLEOTIDE SEQUENCE [LARGE SCALE GENOMIC DNA]</scope>
    <source>
        <strain evidence="1 2">ER1909</strain>
    </source>
</reference>
<sequence length="480" mass="54861">MPRACPSVFNISRSCISLQLSWLHASNMRNTSPPQHPEQALVRCSNATCCDDRDPESLTPCRDTLKRRRNSRPHTMFGTTLFTNGQNQRFYPRFNLLIQPIINIACLAVQGVGDQEARATENARHHLDSLPRGSEVRPLLEPKRVNKLPSKKAGSAQKNAGDPFDVPFTCSIGLSQLEIRSREQRNKLMNLFRQMLMPDGPQACNIFLCSGKDTSCDIISTSVPPEADETEIWRAMNEAWYHHRGLWRKYIPMFGVNEVQKVKISILGQLGDSCGRVDRIKFRGRYRCLANEVKEAEERQSSIDISESFCNVSFRGVSHGNSCQQKFDAYSELQSDYLDMGEDFRMCSCPADEFYEATKKLSRLKLRSFFLDAFLDANVAKLNHLLAEENLIISERDFLEESSKFDCPQLCELEFNGLLIRESWKFDSRHIIVPLAMTFLFVLTIGSRFLYGDWSTAWTFGGFLVSFVTLLWMWVNHAVS</sequence>
<accession>A0ACC0DFY1</accession>
<evidence type="ECO:0000313" key="1">
    <source>
        <dbReference type="EMBL" id="KAI6091296.1"/>
    </source>
</evidence>